<dbReference type="EMBL" id="BDGG01000001">
    <property type="protein sequence ID" value="GAU87616.1"/>
    <property type="molecule type" value="Genomic_DNA"/>
</dbReference>
<feature type="compositionally biased region" description="Basic and acidic residues" evidence="1">
    <location>
        <begin position="118"/>
        <end position="139"/>
    </location>
</feature>
<evidence type="ECO:0000313" key="3">
    <source>
        <dbReference type="Proteomes" id="UP000186922"/>
    </source>
</evidence>
<proteinExistence type="predicted"/>
<dbReference type="AlphaFoldDB" id="A0A1D1UD83"/>
<name>A0A1D1UD83_RAMVA</name>
<accession>A0A1D1UD83</accession>
<reference evidence="2 3" key="1">
    <citation type="journal article" date="2016" name="Nat. Commun.">
        <title>Extremotolerant tardigrade genome and improved radiotolerance of human cultured cells by tardigrade-unique protein.</title>
        <authorList>
            <person name="Hashimoto T."/>
            <person name="Horikawa D.D."/>
            <person name="Saito Y."/>
            <person name="Kuwahara H."/>
            <person name="Kozuka-Hata H."/>
            <person name="Shin-I T."/>
            <person name="Minakuchi Y."/>
            <person name="Ohishi K."/>
            <person name="Motoyama A."/>
            <person name="Aizu T."/>
            <person name="Enomoto A."/>
            <person name="Kondo K."/>
            <person name="Tanaka S."/>
            <person name="Hara Y."/>
            <person name="Koshikawa S."/>
            <person name="Sagara H."/>
            <person name="Miura T."/>
            <person name="Yokobori S."/>
            <person name="Miyagawa K."/>
            <person name="Suzuki Y."/>
            <person name="Kubo T."/>
            <person name="Oyama M."/>
            <person name="Kohara Y."/>
            <person name="Fujiyama A."/>
            <person name="Arakawa K."/>
            <person name="Katayama T."/>
            <person name="Toyoda A."/>
            <person name="Kunieda T."/>
        </authorList>
    </citation>
    <scope>NUCLEOTIDE SEQUENCE [LARGE SCALE GENOMIC DNA]</scope>
    <source>
        <strain evidence="2 3">YOKOZUNA-1</strain>
    </source>
</reference>
<comment type="caution">
    <text evidence="2">The sequence shown here is derived from an EMBL/GenBank/DDBJ whole genome shotgun (WGS) entry which is preliminary data.</text>
</comment>
<evidence type="ECO:0000313" key="2">
    <source>
        <dbReference type="EMBL" id="GAU87616.1"/>
    </source>
</evidence>
<keyword evidence="3" id="KW-1185">Reference proteome</keyword>
<gene>
    <name evidence="2" type="primary">RvY_00435-1</name>
    <name evidence="2" type="synonym">RvY_00435.1</name>
    <name evidence="2" type="ORF">RvY_00435</name>
</gene>
<sequence length="154" mass="17821">MFLGLDKLDHEILIPPLTPEEQVSREELLARNRARWTRRTEQCKAANIKRVTNISKIRRKAKEGSKLLKAARFLCDRWDCVYFLLFHGTVPLTPKEQLTLENQLQEVEQLAGEEIYWKESPKLTGEEKNAADHQSRSSSEELDGNAAENETEEE</sequence>
<dbReference type="Proteomes" id="UP000186922">
    <property type="component" value="Unassembled WGS sequence"/>
</dbReference>
<evidence type="ECO:0000256" key="1">
    <source>
        <dbReference type="SAM" id="MobiDB-lite"/>
    </source>
</evidence>
<feature type="region of interest" description="Disordered" evidence="1">
    <location>
        <begin position="118"/>
        <end position="154"/>
    </location>
</feature>
<organism evidence="2 3">
    <name type="scientific">Ramazzottius varieornatus</name>
    <name type="common">Water bear</name>
    <name type="synonym">Tardigrade</name>
    <dbReference type="NCBI Taxonomy" id="947166"/>
    <lineage>
        <taxon>Eukaryota</taxon>
        <taxon>Metazoa</taxon>
        <taxon>Ecdysozoa</taxon>
        <taxon>Tardigrada</taxon>
        <taxon>Eutardigrada</taxon>
        <taxon>Parachela</taxon>
        <taxon>Hypsibioidea</taxon>
        <taxon>Ramazzottiidae</taxon>
        <taxon>Ramazzottius</taxon>
    </lineage>
</organism>
<protein>
    <submittedName>
        <fullName evidence="2">Uncharacterized protein</fullName>
    </submittedName>
</protein>